<evidence type="ECO:0000259" key="2">
    <source>
        <dbReference type="Pfam" id="PF20151"/>
    </source>
</evidence>
<dbReference type="Proteomes" id="UP000053477">
    <property type="component" value="Unassembled WGS sequence"/>
</dbReference>
<dbReference type="Pfam" id="PF20151">
    <property type="entry name" value="DUF6533"/>
    <property type="match status" value="1"/>
</dbReference>
<reference evidence="3 4" key="1">
    <citation type="submission" date="2015-04" db="EMBL/GenBank/DDBJ databases">
        <title>Complete genome sequence of Schizopora paradoxa KUC8140, a cosmopolitan wood degrader in East Asia.</title>
        <authorList>
            <consortium name="DOE Joint Genome Institute"/>
            <person name="Min B."/>
            <person name="Park H."/>
            <person name="Jang Y."/>
            <person name="Kim J.-J."/>
            <person name="Kim K.H."/>
            <person name="Pangilinan J."/>
            <person name="Lipzen A."/>
            <person name="Riley R."/>
            <person name="Grigoriev I.V."/>
            <person name="Spatafora J.W."/>
            <person name="Choi I.-G."/>
        </authorList>
    </citation>
    <scope>NUCLEOTIDE SEQUENCE [LARGE SCALE GENOMIC DNA]</scope>
    <source>
        <strain evidence="3 4">KUC8140</strain>
    </source>
</reference>
<accession>A0A0H2RXZ9</accession>
<name>A0A0H2RXZ9_9AGAM</name>
<protein>
    <recommendedName>
        <fullName evidence="2">DUF6533 domain-containing protein</fullName>
    </recommendedName>
</protein>
<keyword evidence="1" id="KW-0472">Membrane</keyword>
<keyword evidence="1" id="KW-1133">Transmembrane helix</keyword>
<keyword evidence="1" id="KW-0812">Transmembrane</keyword>
<organism evidence="3 4">
    <name type="scientific">Schizopora paradoxa</name>
    <dbReference type="NCBI Taxonomy" id="27342"/>
    <lineage>
        <taxon>Eukaryota</taxon>
        <taxon>Fungi</taxon>
        <taxon>Dikarya</taxon>
        <taxon>Basidiomycota</taxon>
        <taxon>Agaricomycotina</taxon>
        <taxon>Agaricomycetes</taxon>
        <taxon>Hymenochaetales</taxon>
        <taxon>Schizoporaceae</taxon>
        <taxon>Schizopora</taxon>
    </lineage>
</organism>
<feature type="transmembrane region" description="Helical" evidence="1">
    <location>
        <begin position="51"/>
        <end position="71"/>
    </location>
</feature>
<dbReference type="InParanoid" id="A0A0H2RXZ9"/>
<evidence type="ECO:0000256" key="1">
    <source>
        <dbReference type="SAM" id="Phobius"/>
    </source>
</evidence>
<dbReference type="EMBL" id="KQ086049">
    <property type="protein sequence ID" value="KLO09656.1"/>
    <property type="molecule type" value="Genomic_DNA"/>
</dbReference>
<proteinExistence type="predicted"/>
<keyword evidence="4" id="KW-1185">Reference proteome</keyword>
<gene>
    <name evidence="3" type="ORF">SCHPADRAFT_556594</name>
</gene>
<feature type="transmembrane region" description="Helical" evidence="1">
    <location>
        <begin position="12"/>
        <end position="30"/>
    </location>
</feature>
<dbReference type="AlphaFoldDB" id="A0A0H2RXZ9"/>
<dbReference type="InterPro" id="IPR045340">
    <property type="entry name" value="DUF6533"/>
</dbReference>
<evidence type="ECO:0000313" key="4">
    <source>
        <dbReference type="Proteomes" id="UP000053477"/>
    </source>
</evidence>
<dbReference type="OrthoDB" id="2958007at2759"/>
<feature type="transmembrane region" description="Helical" evidence="1">
    <location>
        <begin position="117"/>
        <end position="137"/>
    </location>
</feature>
<sequence length="275" mass="30797">MAAILLQTAEYASVMKLTMVANITLAFFEYGIKLDDEIKFLWMRKKSFASALLFLCRYLPIALSLETFNAYLLTDGSDISSCFSKVSTNAYIIYIQFMLSLLVLLTRAYAVWGTKRNLLLGLAVMYAVAAAGTAYAVHRNLEGFQTVGLTVGTGCIFFIDNKQILIALVIHIGCEAVALSLLLFKAVEHARAMQNIHIHRGNAKACLMTIIARDGLGYFVINLSLALMNVIVLERVEENWPARVSTFDTRDPTEYLLQSTPLPHPRNRRGKIRYQ</sequence>
<feature type="domain" description="DUF6533" evidence="2">
    <location>
        <begin position="18"/>
        <end position="62"/>
    </location>
</feature>
<evidence type="ECO:0000313" key="3">
    <source>
        <dbReference type="EMBL" id="KLO09656.1"/>
    </source>
</evidence>
<feature type="transmembrane region" description="Helical" evidence="1">
    <location>
        <begin position="91"/>
        <end position="110"/>
    </location>
</feature>
<feature type="transmembrane region" description="Helical" evidence="1">
    <location>
        <begin position="164"/>
        <end position="184"/>
    </location>
</feature>